<dbReference type="AlphaFoldDB" id="A0A1P8WRW4"/>
<dbReference type="InterPro" id="IPR011047">
    <property type="entry name" value="Quinoprotein_ADH-like_sf"/>
</dbReference>
<keyword evidence="3" id="KW-1185">Reference proteome</keyword>
<dbReference type="PANTHER" id="PTHR34512:SF30">
    <property type="entry name" value="OUTER MEMBRANE PROTEIN ASSEMBLY FACTOR BAMB"/>
    <property type="match status" value="1"/>
</dbReference>
<name>A0A1P8WRW4_9PLAN</name>
<feature type="domain" description="Pyrrolo-quinoline quinone repeat" evidence="1">
    <location>
        <begin position="92"/>
        <end position="311"/>
    </location>
</feature>
<dbReference type="Gene3D" id="2.130.10.10">
    <property type="entry name" value="YVTN repeat-like/Quinoprotein amine dehydrogenase"/>
    <property type="match status" value="1"/>
</dbReference>
<evidence type="ECO:0000259" key="1">
    <source>
        <dbReference type="Pfam" id="PF13360"/>
    </source>
</evidence>
<feature type="domain" description="Pyrrolo-quinoline quinone repeat" evidence="1">
    <location>
        <begin position="316"/>
        <end position="391"/>
    </location>
</feature>
<organism evidence="2 3">
    <name type="scientific">Fuerstiella marisgermanici</name>
    <dbReference type="NCBI Taxonomy" id="1891926"/>
    <lineage>
        <taxon>Bacteria</taxon>
        <taxon>Pseudomonadati</taxon>
        <taxon>Planctomycetota</taxon>
        <taxon>Planctomycetia</taxon>
        <taxon>Planctomycetales</taxon>
        <taxon>Planctomycetaceae</taxon>
        <taxon>Fuerstiella</taxon>
    </lineage>
</organism>
<dbReference type="OrthoDB" id="244732at2"/>
<proteinExistence type="predicted"/>
<dbReference type="RefSeq" id="WP_077027769.1">
    <property type="nucleotide sequence ID" value="NZ_CP017641.1"/>
</dbReference>
<accession>A0A1P8WRW4</accession>
<dbReference type="PANTHER" id="PTHR34512">
    <property type="entry name" value="CELL SURFACE PROTEIN"/>
    <property type="match status" value="1"/>
</dbReference>
<dbReference type="InterPro" id="IPR015943">
    <property type="entry name" value="WD40/YVTN_repeat-like_dom_sf"/>
</dbReference>
<evidence type="ECO:0000313" key="3">
    <source>
        <dbReference type="Proteomes" id="UP000187735"/>
    </source>
</evidence>
<dbReference type="Gene3D" id="2.40.10.480">
    <property type="match status" value="1"/>
</dbReference>
<dbReference type="Proteomes" id="UP000187735">
    <property type="component" value="Chromosome"/>
</dbReference>
<dbReference type="KEGG" id="fmr:Fuma_06469"/>
<protein>
    <submittedName>
        <fullName evidence="2">Outer membrane protein assembly factor BamB</fullName>
    </submittedName>
</protein>
<dbReference type="InterPro" id="IPR002372">
    <property type="entry name" value="PQQ_rpt_dom"/>
</dbReference>
<gene>
    <name evidence="2" type="primary">bamB_4</name>
    <name evidence="2" type="ORF">Fuma_06469</name>
</gene>
<dbReference type="EMBL" id="CP017641">
    <property type="protein sequence ID" value="APZ96795.1"/>
    <property type="molecule type" value="Genomic_DNA"/>
</dbReference>
<dbReference type="InterPro" id="IPR018391">
    <property type="entry name" value="PQQ_b-propeller_rpt"/>
</dbReference>
<dbReference type="STRING" id="1891926.Fuma_06469"/>
<reference evidence="2 3" key="1">
    <citation type="journal article" date="2016" name="Front. Microbiol.">
        <title>Fuerstia marisgermanicae gen. nov., sp. nov., an Unusual Member of the Phylum Planctomycetes from the German Wadden Sea.</title>
        <authorList>
            <person name="Kohn T."/>
            <person name="Heuer A."/>
            <person name="Jogler M."/>
            <person name="Vollmers J."/>
            <person name="Boedeker C."/>
            <person name="Bunk B."/>
            <person name="Rast P."/>
            <person name="Borchert D."/>
            <person name="Glockner I."/>
            <person name="Freese H.M."/>
            <person name="Klenk H.P."/>
            <person name="Overmann J."/>
            <person name="Kaster A.K."/>
            <person name="Rohde M."/>
            <person name="Wiegand S."/>
            <person name="Jogler C."/>
        </authorList>
    </citation>
    <scope>NUCLEOTIDE SEQUENCE [LARGE SCALE GENOMIC DNA]</scope>
    <source>
        <strain evidence="2 3">NH11</strain>
    </source>
</reference>
<dbReference type="SUPFAM" id="SSF63829">
    <property type="entry name" value="Calcium-dependent phosphotriesterase"/>
    <property type="match status" value="1"/>
</dbReference>
<dbReference type="SMART" id="SM00564">
    <property type="entry name" value="PQQ"/>
    <property type="match status" value="4"/>
</dbReference>
<sequence>MRSVCLFSALILALQGSGLSDDWASWRGPEHSGVSHETGLVETWDPSGKNLLWESPIGGRAAPIVIDGRVYLNCRTNHDVALGSPELIHAQEQVVCRDAATGEVIWDDKFNVFQTDIPAPRVGWASMVGDPETQNVYMHSVSGLFRCYDRDGKVLWERSLFEDYGKISGYGGRTQTPLIDEDRIIVGFFGLNWGKTGAPPPKMTYHAFDKSNGELLWTSQVGGPPLDTNYSNPVITVVDGQRLLVGGGADGGVHAINARTGEYAWSFNMSKRGLNATPAVDGHLVYISHGEDNIDTLEFGRIQCIDARGKGDITESNSVWRKDGIKAGYTGLIVHEGVLYVVADTGKLHAFDSKTGEELWEYSLGTVGKGSPVIADGKMYVMEVNGNIHILKVSREKCESLSKVTLTAADGNGLDEIYGTPAVSDGRVFFVTRDRTIAIGNENAGKRTQHEITPLKESDAGSEVASIQIRPYEARVFKGGEQEYTILGFDKNGRLIGEVDAEISVAEGVKGVKIDGKKLTVAEDAPEQGFELTAKSGELTSVARMRTFPPMPWKWDFEGYKGKQVPPTWINAFLKLQPSEVDGTTALIKGVGKGKPSANMWIGFPEQKGYTVQADVLMREEKRKLPSIGLTAHRYNLILKGNTGKVQVQSWAPHLRMAKEVKFRSDPDKWYTMKVTVGIKDDGAHIYGKVWERGTDEPEEWTIEAVDPHANLNGAPGLYTYSLAECYFDNVMVTE</sequence>
<dbReference type="Pfam" id="PF13360">
    <property type="entry name" value="PQQ_2"/>
    <property type="match status" value="2"/>
</dbReference>
<dbReference type="SUPFAM" id="SSF50998">
    <property type="entry name" value="Quinoprotein alcohol dehydrogenase-like"/>
    <property type="match status" value="1"/>
</dbReference>
<evidence type="ECO:0000313" key="2">
    <source>
        <dbReference type="EMBL" id="APZ96795.1"/>
    </source>
</evidence>